<dbReference type="EMBL" id="NIOJ01000004">
    <property type="protein sequence ID" value="PNU01076.1"/>
    <property type="molecule type" value="Genomic_DNA"/>
</dbReference>
<dbReference type="KEGG" id="cthd:CDO33_05840"/>
<dbReference type="Gene3D" id="3.60.21.10">
    <property type="match status" value="1"/>
</dbReference>
<organism evidence="2 3">
    <name type="scientific">Clostridium thermosuccinogenes</name>
    <dbReference type="NCBI Taxonomy" id="84032"/>
    <lineage>
        <taxon>Bacteria</taxon>
        <taxon>Bacillati</taxon>
        <taxon>Bacillota</taxon>
        <taxon>Clostridia</taxon>
        <taxon>Eubacteriales</taxon>
        <taxon>Clostridiaceae</taxon>
        <taxon>Clostridium</taxon>
    </lineage>
</organism>
<feature type="domain" description="Calcineurin-like phosphoesterase" evidence="1">
    <location>
        <begin position="13"/>
        <end position="239"/>
    </location>
</feature>
<dbReference type="PANTHER" id="PTHR32440">
    <property type="entry name" value="PHOSPHATASE DCR2-RELATED-RELATED"/>
    <property type="match status" value="1"/>
</dbReference>
<dbReference type="AlphaFoldDB" id="A0A2K2FQM1"/>
<dbReference type="RefSeq" id="WP_103080204.1">
    <property type="nucleotide sequence ID" value="NZ_CP021850.1"/>
</dbReference>
<dbReference type="InterPro" id="IPR004843">
    <property type="entry name" value="Calcineurin-like_PHP"/>
</dbReference>
<dbReference type="OrthoDB" id="9816081at2"/>
<name>A0A2K2FQM1_9CLOT</name>
<dbReference type="SUPFAM" id="SSF56300">
    <property type="entry name" value="Metallo-dependent phosphatases"/>
    <property type="match status" value="1"/>
</dbReference>
<dbReference type="PANTHER" id="PTHR32440:SF0">
    <property type="entry name" value="PHOSPHATASE DCR2-RELATED"/>
    <property type="match status" value="1"/>
</dbReference>
<protein>
    <recommendedName>
        <fullName evidence="1">Calcineurin-like phosphoesterase domain-containing protein</fullName>
    </recommendedName>
</protein>
<reference evidence="2 3" key="1">
    <citation type="submission" date="2017-06" db="EMBL/GenBank/DDBJ databases">
        <title>Investigating the central metabolism of Clostridium thermosuccinogenes.</title>
        <authorList>
            <person name="Koendjbiharie J.G."/>
            <person name="van Kranenburg R."/>
        </authorList>
    </citation>
    <scope>NUCLEOTIDE SEQUENCE [LARGE SCALE GENOMIC DNA]</scope>
    <source>
        <strain evidence="2 3">DSM 5806</strain>
    </source>
</reference>
<evidence type="ECO:0000313" key="2">
    <source>
        <dbReference type="EMBL" id="PNU01076.1"/>
    </source>
</evidence>
<accession>A0A2K2FQM1</accession>
<evidence type="ECO:0000259" key="1">
    <source>
        <dbReference type="Pfam" id="PF00149"/>
    </source>
</evidence>
<dbReference type="CDD" id="cd07383">
    <property type="entry name" value="MPP_Dcr2"/>
    <property type="match status" value="1"/>
</dbReference>
<dbReference type="Proteomes" id="UP000236151">
    <property type="component" value="Unassembled WGS sequence"/>
</dbReference>
<dbReference type="GO" id="GO:0016788">
    <property type="term" value="F:hydrolase activity, acting on ester bonds"/>
    <property type="evidence" value="ECO:0007669"/>
    <property type="project" value="TreeGrafter"/>
</dbReference>
<proteinExistence type="predicted"/>
<dbReference type="InterPro" id="IPR029052">
    <property type="entry name" value="Metallo-depent_PP-like"/>
</dbReference>
<gene>
    <name evidence="2" type="ORF">CDQ84_02815</name>
</gene>
<comment type="caution">
    <text evidence="2">The sequence shown here is derived from an EMBL/GenBank/DDBJ whole genome shotgun (WGS) entry which is preliminary data.</text>
</comment>
<dbReference type="PIRSF" id="PIRSF030250">
    <property type="entry name" value="Ptase_At2g46880"/>
    <property type="match status" value="1"/>
</dbReference>
<dbReference type="InterPro" id="IPR011230">
    <property type="entry name" value="PAP14/16/28/29"/>
</dbReference>
<dbReference type="Pfam" id="PF00149">
    <property type="entry name" value="Metallophos"/>
    <property type="match status" value="1"/>
</dbReference>
<dbReference type="GO" id="GO:0005737">
    <property type="term" value="C:cytoplasm"/>
    <property type="evidence" value="ECO:0007669"/>
    <property type="project" value="TreeGrafter"/>
</dbReference>
<sequence>MGKELRFRQDGTFKIVQFTDVHMADGSEKDFRTMEGMTRILDMEKPDLVVFTGDMTYGEENEKLLRMALKPVNEAGIPWAAVFGNHDAELGSGKEALLKVMQESSLCLTEAGEPEVSGVGNYCLMVKGYESDKPLWIMYFLDSGDYNKNKAVEGYDYIKRDQIEWYMRKSREFSSRYGKLPALSFFHIPLQEYKVVWDYKTCYGMKNEEVCCSQQNSGMFSAMLEMGDVKGVFVGHDHINDYWGELFGIKLVYGRATGHNTYGADGFTHGARVIILKENSEDFDTWIRLEDGNKIVNPVEHRPEKRS</sequence>
<keyword evidence="3" id="KW-1185">Reference proteome</keyword>
<evidence type="ECO:0000313" key="3">
    <source>
        <dbReference type="Proteomes" id="UP000236151"/>
    </source>
</evidence>